<accession>A0A4C1YBV7</accession>
<proteinExistence type="predicted"/>
<dbReference type="EMBL" id="BGZK01001146">
    <property type="protein sequence ID" value="GBP72454.1"/>
    <property type="molecule type" value="Genomic_DNA"/>
</dbReference>
<sequence>MRSTPFPAARCGRKVHAAEGWQPPIIFSARSPWRQKPLSGAFSENEPKASVFDLKSIAVLSAHDPSLLGVRARDPTVRLCVETTFDPARAQLPPRTIPYVR</sequence>
<protein>
    <submittedName>
        <fullName evidence="1">Uncharacterized protein</fullName>
    </submittedName>
</protein>
<gene>
    <name evidence="1" type="ORF">EVAR_24365_1</name>
</gene>
<organism evidence="1 2">
    <name type="scientific">Eumeta variegata</name>
    <name type="common">Bagworm moth</name>
    <name type="synonym">Eumeta japonica</name>
    <dbReference type="NCBI Taxonomy" id="151549"/>
    <lineage>
        <taxon>Eukaryota</taxon>
        <taxon>Metazoa</taxon>
        <taxon>Ecdysozoa</taxon>
        <taxon>Arthropoda</taxon>
        <taxon>Hexapoda</taxon>
        <taxon>Insecta</taxon>
        <taxon>Pterygota</taxon>
        <taxon>Neoptera</taxon>
        <taxon>Endopterygota</taxon>
        <taxon>Lepidoptera</taxon>
        <taxon>Glossata</taxon>
        <taxon>Ditrysia</taxon>
        <taxon>Tineoidea</taxon>
        <taxon>Psychidae</taxon>
        <taxon>Oiketicinae</taxon>
        <taxon>Eumeta</taxon>
    </lineage>
</organism>
<keyword evidence="2" id="KW-1185">Reference proteome</keyword>
<dbReference type="AlphaFoldDB" id="A0A4C1YBV7"/>
<comment type="caution">
    <text evidence="1">The sequence shown here is derived from an EMBL/GenBank/DDBJ whole genome shotgun (WGS) entry which is preliminary data.</text>
</comment>
<evidence type="ECO:0000313" key="1">
    <source>
        <dbReference type="EMBL" id="GBP72454.1"/>
    </source>
</evidence>
<dbReference type="Proteomes" id="UP000299102">
    <property type="component" value="Unassembled WGS sequence"/>
</dbReference>
<name>A0A4C1YBV7_EUMVA</name>
<reference evidence="1 2" key="1">
    <citation type="journal article" date="2019" name="Commun. Biol.">
        <title>The bagworm genome reveals a unique fibroin gene that provides high tensile strength.</title>
        <authorList>
            <person name="Kono N."/>
            <person name="Nakamura H."/>
            <person name="Ohtoshi R."/>
            <person name="Tomita M."/>
            <person name="Numata K."/>
            <person name="Arakawa K."/>
        </authorList>
    </citation>
    <scope>NUCLEOTIDE SEQUENCE [LARGE SCALE GENOMIC DNA]</scope>
</reference>
<evidence type="ECO:0000313" key="2">
    <source>
        <dbReference type="Proteomes" id="UP000299102"/>
    </source>
</evidence>